<evidence type="ECO:0000256" key="3">
    <source>
        <dbReference type="ARBA" id="ARBA00022741"/>
    </source>
</evidence>
<dbReference type="EMBL" id="PKPP01002487">
    <property type="protein sequence ID" value="PWA74946.1"/>
    <property type="molecule type" value="Genomic_DNA"/>
</dbReference>
<keyword evidence="4" id="KW-0067">ATP-binding</keyword>
<dbReference type="Gene3D" id="3.40.50.620">
    <property type="entry name" value="HUPs"/>
    <property type="match status" value="1"/>
</dbReference>
<feature type="domain" description="tRNA synthetases class I catalytic" evidence="5">
    <location>
        <begin position="14"/>
        <end position="56"/>
    </location>
</feature>
<evidence type="ECO:0000313" key="7">
    <source>
        <dbReference type="Proteomes" id="UP000245207"/>
    </source>
</evidence>
<evidence type="ECO:0000256" key="4">
    <source>
        <dbReference type="ARBA" id="ARBA00022840"/>
    </source>
</evidence>
<evidence type="ECO:0000256" key="1">
    <source>
        <dbReference type="ARBA" id="ARBA00005594"/>
    </source>
</evidence>
<reference evidence="6 7" key="1">
    <citation type="journal article" date="2018" name="Mol. Plant">
        <title>The genome of Artemisia annua provides insight into the evolution of Asteraceae family and artemisinin biosynthesis.</title>
        <authorList>
            <person name="Shen Q."/>
            <person name="Zhang L."/>
            <person name="Liao Z."/>
            <person name="Wang S."/>
            <person name="Yan T."/>
            <person name="Shi P."/>
            <person name="Liu M."/>
            <person name="Fu X."/>
            <person name="Pan Q."/>
            <person name="Wang Y."/>
            <person name="Lv Z."/>
            <person name="Lu X."/>
            <person name="Zhang F."/>
            <person name="Jiang W."/>
            <person name="Ma Y."/>
            <person name="Chen M."/>
            <person name="Hao X."/>
            <person name="Li L."/>
            <person name="Tang Y."/>
            <person name="Lv G."/>
            <person name="Zhou Y."/>
            <person name="Sun X."/>
            <person name="Brodelius P.E."/>
            <person name="Rose J.K.C."/>
            <person name="Tang K."/>
        </authorList>
    </citation>
    <scope>NUCLEOTIDE SEQUENCE [LARGE SCALE GENOMIC DNA]</scope>
    <source>
        <strain evidence="7">cv. Huhao1</strain>
        <tissue evidence="6">Leaf</tissue>
    </source>
</reference>
<comment type="similarity">
    <text evidence="1">Belongs to the class-I aminoacyl-tRNA synthetase family.</text>
</comment>
<dbReference type="Proteomes" id="UP000245207">
    <property type="component" value="Unassembled WGS sequence"/>
</dbReference>
<keyword evidence="2 6" id="KW-0436">Ligase</keyword>
<dbReference type="InterPro" id="IPR032678">
    <property type="entry name" value="tRNA-synt_1_cat_dom"/>
</dbReference>
<sequence length="69" mass="8228">MAVSFRKNITFRKKHWPRGFRCNGHIMLNSEKMSKSTRNFRTLKQAIEEFSADDVRRRWGLPFALAVRT</sequence>
<protein>
    <submittedName>
        <fullName evidence="6">Leucine--tRNA ligase, cytoplasmic</fullName>
    </submittedName>
</protein>
<dbReference type="PANTHER" id="PTHR45794:SF1">
    <property type="entry name" value="LEUCINE--TRNA LIGASE, CYTOPLASMIC"/>
    <property type="match status" value="1"/>
</dbReference>
<dbReference type="GO" id="GO:0005524">
    <property type="term" value="F:ATP binding"/>
    <property type="evidence" value="ECO:0007669"/>
    <property type="project" value="UniProtKB-KW"/>
</dbReference>
<dbReference type="GO" id="GO:0006429">
    <property type="term" value="P:leucyl-tRNA aminoacylation"/>
    <property type="evidence" value="ECO:0007669"/>
    <property type="project" value="InterPro"/>
</dbReference>
<organism evidence="6 7">
    <name type="scientific">Artemisia annua</name>
    <name type="common">Sweet wormwood</name>
    <dbReference type="NCBI Taxonomy" id="35608"/>
    <lineage>
        <taxon>Eukaryota</taxon>
        <taxon>Viridiplantae</taxon>
        <taxon>Streptophyta</taxon>
        <taxon>Embryophyta</taxon>
        <taxon>Tracheophyta</taxon>
        <taxon>Spermatophyta</taxon>
        <taxon>Magnoliopsida</taxon>
        <taxon>eudicotyledons</taxon>
        <taxon>Gunneridae</taxon>
        <taxon>Pentapetalae</taxon>
        <taxon>asterids</taxon>
        <taxon>campanulids</taxon>
        <taxon>Asterales</taxon>
        <taxon>Asteraceae</taxon>
        <taxon>Asteroideae</taxon>
        <taxon>Anthemideae</taxon>
        <taxon>Artemisiinae</taxon>
        <taxon>Artemisia</taxon>
    </lineage>
</organism>
<dbReference type="PANTHER" id="PTHR45794">
    <property type="entry name" value="LEUCYL-TRNA SYNTHETASE"/>
    <property type="match status" value="1"/>
</dbReference>
<accession>A0A2U1NN82</accession>
<dbReference type="InterPro" id="IPR014729">
    <property type="entry name" value="Rossmann-like_a/b/a_fold"/>
</dbReference>
<evidence type="ECO:0000313" key="6">
    <source>
        <dbReference type="EMBL" id="PWA74946.1"/>
    </source>
</evidence>
<dbReference type="GO" id="GO:0004823">
    <property type="term" value="F:leucine-tRNA ligase activity"/>
    <property type="evidence" value="ECO:0007669"/>
    <property type="project" value="InterPro"/>
</dbReference>
<keyword evidence="3" id="KW-0547">Nucleotide-binding</keyword>
<dbReference type="STRING" id="35608.A0A2U1NN82"/>
<dbReference type="OrthoDB" id="10249672at2759"/>
<proteinExistence type="inferred from homology"/>
<evidence type="ECO:0000259" key="5">
    <source>
        <dbReference type="Pfam" id="PF01406"/>
    </source>
</evidence>
<dbReference type="InterPro" id="IPR004493">
    <property type="entry name" value="Leu-tRNA-synth_Ia_arc/euk"/>
</dbReference>
<comment type="caution">
    <text evidence="6">The sequence shown here is derived from an EMBL/GenBank/DDBJ whole genome shotgun (WGS) entry which is preliminary data.</text>
</comment>
<gene>
    <name evidence="6" type="ORF">CTI12_AA247690</name>
</gene>
<dbReference type="AlphaFoldDB" id="A0A2U1NN82"/>
<dbReference type="Pfam" id="PF01406">
    <property type="entry name" value="tRNA-synt_1e"/>
    <property type="match status" value="1"/>
</dbReference>
<dbReference type="SUPFAM" id="SSF52374">
    <property type="entry name" value="Nucleotidylyl transferase"/>
    <property type="match status" value="1"/>
</dbReference>
<name>A0A2U1NN82_ARTAN</name>
<keyword evidence="7" id="KW-1185">Reference proteome</keyword>
<evidence type="ECO:0000256" key="2">
    <source>
        <dbReference type="ARBA" id="ARBA00022598"/>
    </source>
</evidence>